<dbReference type="InterPro" id="IPR006528">
    <property type="entry name" value="Phage_head_morphogenesis_dom"/>
</dbReference>
<evidence type="ECO:0000313" key="2">
    <source>
        <dbReference type="EMBL" id="QMW77100.1"/>
    </source>
</evidence>
<protein>
    <submittedName>
        <fullName evidence="2">Phage head morphogenesis protein</fullName>
    </submittedName>
</protein>
<evidence type="ECO:0000259" key="1">
    <source>
        <dbReference type="Pfam" id="PF04233"/>
    </source>
</evidence>
<gene>
    <name evidence="2" type="ORF">E5259_05505</name>
</gene>
<feature type="domain" description="Phage head morphogenesis" evidence="1">
    <location>
        <begin position="185"/>
        <end position="289"/>
    </location>
</feature>
<name>A0A7G5MR57_9FIRM</name>
<dbReference type="Pfam" id="PF04233">
    <property type="entry name" value="Phage_Mu_F"/>
    <property type="match status" value="1"/>
</dbReference>
<dbReference type="NCBIfam" id="TIGR01641">
    <property type="entry name" value="phageSPP1_gp7"/>
    <property type="match status" value="1"/>
</dbReference>
<proteinExistence type="predicted"/>
<accession>A0A7G5MR57</accession>
<sequence length="325" mass="38236">MGYWQKRQQRLNSQMERDEAKLKKRLSSFYDSEYRKLEKQIAVYYQQYGENNVIQYRTLMESLSDTDKRLLIEQMDEFGRKYPQYKHLLPVRESIYKLNRLEGLQTSIRIQQLEIGAVNIKQLDAHLRTQAARGASAAAEVMGFGKKFYAENSELVKAIVNQSWTAGADFSRRIWKNTDKLSDYLNTDIAQAFARGDSYDRIARQMKLRFNNVCRNDMYRLIYTEGTYVMAEASIRPFVEDFEKYKISTVGDGKVCRICRGAARQVCDIKDRSPGVNFPPFHAWCRCTFTIEVDDWDKWMNDYENRHKSNTERAQSIKDAMARQK</sequence>
<organism evidence="2 3">
    <name type="scientific">Blautia producta</name>
    <dbReference type="NCBI Taxonomy" id="33035"/>
    <lineage>
        <taxon>Bacteria</taxon>
        <taxon>Bacillati</taxon>
        <taxon>Bacillota</taxon>
        <taxon>Clostridia</taxon>
        <taxon>Lachnospirales</taxon>
        <taxon>Lachnospiraceae</taxon>
        <taxon>Blautia</taxon>
    </lineage>
</organism>
<reference evidence="2 3" key="1">
    <citation type="submission" date="2019-04" db="EMBL/GenBank/DDBJ databases">
        <authorList>
            <person name="Schori C."/>
            <person name="Ahrens C."/>
        </authorList>
    </citation>
    <scope>NUCLEOTIDE SEQUENCE [LARGE SCALE GENOMIC DNA]</scope>
    <source>
        <strain evidence="2 3">DSM 2950</strain>
    </source>
</reference>
<dbReference type="EMBL" id="CP039126">
    <property type="protein sequence ID" value="QMW77100.1"/>
    <property type="molecule type" value="Genomic_DNA"/>
</dbReference>
<dbReference type="AlphaFoldDB" id="A0A7G5MR57"/>
<dbReference type="Proteomes" id="UP000515789">
    <property type="component" value="Chromosome"/>
</dbReference>
<evidence type="ECO:0000313" key="3">
    <source>
        <dbReference type="Proteomes" id="UP000515789"/>
    </source>
</evidence>